<evidence type="ECO:0000313" key="6">
    <source>
        <dbReference type="Proteomes" id="UP000005237"/>
    </source>
</evidence>
<dbReference type="Gene3D" id="2.10.25.10">
    <property type="entry name" value="Laminin"/>
    <property type="match status" value="1"/>
</dbReference>
<dbReference type="SUPFAM" id="SSF57567">
    <property type="entry name" value="Serine protease inhibitors"/>
    <property type="match status" value="1"/>
</dbReference>
<evidence type="ECO:0000259" key="3">
    <source>
        <dbReference type="Pfam" id="PF01826"/>
    </source>
</evidence>
<dbReference type="Pfam" id="PF19438">
    <property type="entry name" value="LIN9_C"/>
    <property type="match status" value="1"/>
</dbReference>
<evidence type="ECO:0000259" key="4">
    <source>
        <dbReference type="Pfam" id="PF19438"/>
    </source>
</evidence>
<dbReference type="Proteomes" id="UP000005237">
    <property type="component" value="Unassembled WGS sequence"/>
</dbReference>
<organism evidence="5 6">
    <name type="scientific">Caenorhabditis japonica</name>
    <dbReference type="NCBI Taxonomy" id="281687"/>
    <lineage>
        <taxon>Eukaryota</taxon>
        <taxon>Metazoa</taxon>
        <taxon>Ecdysozoa</taxon>
        <taxon>Nematoda</taxon>
        <taxon>Chromadorea</taxon>
        <taxon>Rhabditida</taxon>
        <taxon>Rhabditina</taxon>
        <taxon>Rhabditomorpha</taxon>
        <taxon>Rhabditoidea</taxon>
        <taxon>Rhabditidae</taxon>
        <taxon>Peloderinae</taxon>
        <taxon>Caenorhabditis</taxon>
    </lineage>
</organism>
<keyword evidence="1" id="KW-0646">Protease inhibitor</keyword>
<feature type="signal peptide" evidence="2">
    <location>
        <begin position="1"/>
        <end position="23"/>
    </location>
</feature>
<dbReference type="GO" id="GO:0006351">
    <property type="term" value="P:DNA-templated transcription"/>
    <property type="evidence" value="ECO:0007669"/>
    <property type="project" value="InterPro"/>
</dbReference>
<name>A0A8R1EHM7_CAEJA</name>
<keyword evidence="1" id="KW-0722">Serine protease inhibitor</keyword>
<dbReference type="CDD" id="cd19941">
    <property type="entry name" value="TIL"/>
    <property type="match status" value="1"/>
</dbReference>
<dbReference type="InterPro" id="IPR010561">
    <property type="entry name" value="LIN-9/ALY1"/>
</dbReference>
<keyword evidence="6" id="KW-1185">Reference proteome</keyword>
<dbReference type="AlphaFoldDB" id="A0A8R1EHM7"/>
<dbReference type="GO" id="GO:0051726">
    <property type="term" value="P:regulation of cell cycle"/>
    <property type="evidence" value="ECO:0007669"/>
    <property type="project" value="TreeGrafter"/>
</dbReference>
<dbReference type="GO" id="GO:0003677">
    <property type="term" value="F:DNA binding"/>
    <property type="evidence" value="ECO:0007669"/>
    <property type="project" value="TreeGrafter"/>
</dbReference>
<dbReference type="EnsemblMetazoa" id="CJA35602.1">
    <property type="protein sequence ID" value="CJA35602.1"/>
    <property type="gene ID" value="WBGene00211449"/>
</dbReference>
<evidence type="ECO:0000313" key="5">
    <source>
        <dbReference type="EnsemblMetazoa" id="CJA35602.1"/>
    </source>
</evidence>
<dbReference type="GO" id="GO:0006357">
    <property type="term" value="P:regulation of transcription by RNA polymerase II"/>
    <property type="evidence" value="ECO:0007669"/>
    <property type="project" value="TreeGrafter"/>
</dbReference>
<dbReference type="PANTHER" id="PTHR21689">
    <property type="entry name" value="LIN-9"/>
    <property type="match status" value="1"/>
</dbReference>
<reference evidence="6" key="1">
    <citation type="submission" date="2010-08" db="EMBL/GenBank/DDBJ databases">
        <authorList>
            <consortium name="Caenorhabditis japonica Sequencing Consortium"/>
            <person name="Wilson R.K."/>
        </authorList>
    </citation>
    <scope>NUCLEOTIDE SEQUENCE [LARGE SCALE GENOMIC DNA]</scope>
    <source>
        <strain evidence="6">DF5081</strain>
    </source>
</reference>
<evidence type="ECO:0000256" key="1">
    <source>
        <dbReference type="ARBA" id="ARBA00022900"/>
    </source>
</evidence>
<keyword evidence="2" id="KW-0732">Signal</keyword>
<dbReference type="InterPro" id="IPR036084">
    <property type="entry name" value="Ser_inhib-like_sf"/>
</dbReference>
<sequence length="281" mass="31338">MTFSLTFRTALILIAILVSEARSGTVKRAVHSNGCPKNAVYKECTNICPDKSCDNIMTVSSCFSLRCGPPACACKEGHVFLSLENKNQGCVRRETCTKLDKIKKMPISQDIPPTLVSDTEILLDGSSELLSITYFIEQANSKLPSGVRPFVAAVRDSSRTYLVRDELVSRNLERGGPLNGVNDERLHARNAEMVGNFPLKFLVNLVKLTKLIEIKKALVRQLNDMNAEAEMHNMTSDKYSTEFQGKYAKLIIDLEHINQNIDINMNGIQDHTMYFSSDVSV</sequence>
<dbReference type="InterPro" id="IPR002919">
    <property type="entry name" value="TIL_dom"/>
</dbReference>
<dbReference type="GO" id="GO:0005654">
    <property type="term" value="C:nucleoplasm"/>
    <property type="evidence" value="ECO:0007669"/>
    <property type="project" value="TreeGrafter"/>
</dbReference>
<dbReference type="PANTHER" id="PTHR21689:SF2">
    <property type="entry name" value="PROTEIN LIN-9 HOMOLOG"/>
    <property type="match status" value="1"/>
</dbReference>
<dbReference type="Pfam" id="PF01826">
    <property type="entry name" value="TIL"/>
    <property type="match status" value="1"/>
</dbReference>
<accession>A0A8R1EHM7</accession>
<dbReference type="InterPro" id="IPR045831">
    <property type="entry name" value="LIN9_C"/>
</dbReference>
<feature type="chain" id="PRO_5035807515" evidence="2">
    <location>
        <begin position="24"/>
        <end position="281"/>
    </location>
</feature>
<protein>
    <submittedName>
        <fullName evidence="5">TIL domain-containing protein</fullName>
    </submittedName>
</protein>
<feature type="domain" description="LIN-9 C-terminal" evidence="4">
    <location>
        <begin position="118"/>
        <end position="273"/>
    </location>
</feature>
<feature type="domain" description="TIL" evidence="3">
    <location>
        <begin position="35"/>
        <end position="96"/>
    </location>
</feature>
<reference evidence="5" key="2">
    <citation type="submission" date="2022-06" db="UniProtKB">
        <authorList>
            <consortium name="EnsemblMetazoa"/>
        </authorList>
    </citation>
    <scope>IDENTIFICATION</scope>
    <source>
        <strain evidence="5">DF5081</strain>
    </source>
</reference>
<dbReference type="GO" id="GO:0004867">
    <property type="term" value="F:serine-type endopeptidase inhibitor activity"/>
    <property type="evidence" value="ECO:0007669"/>
    <property type="project" value="UniProtKB-KW"/>
</dbReference>
<evidence type="ECO:0000256" key="2">
    <source>
        <dbReference type="SAM" id="SignalP"/>
    </source>
</evidence>
<dbReference type="GO" id="GO:0017053">
    <property type="term" value="C:transcription repressor complex"/>
    <property type="evidence" value="ECO:0007669"/>
    <property type="project" value="InterPro"/>
</dbReference>
<proteinExistence type="predicted"/>